<feature type="compositionally biased region" description="Polar residues" evidence="8">
    <location>
        <begin position="25"/>
        <end position="34"/>
    </location>
</feature>
<dbReference type="PROSITE" id="PS52031">
    <property type="entry name" value="GG_LECTIN"/>
    <property type="match status" value="1"/>
</dbReference>
<evidence type="ECO:0000259" key="9">
    <source>
        <dbReference type="Pfam" id="PF15711"/>
    </source>
</evidence>
<sequence>MLLTLVLQDYSSSVQDIKEDLRRALSNSKEGSGQNKKKGTPREVLSSGSVQLPASERRRQRRGSKDLLPEQTVGRTGVTLKTDFFNMFSGDVKPLVALLQGVEAGSVVLMASYDEPATKLSDDARQLISELGSVSGHRVFVGGKGASKDKAVEKHVKNNKATNKYEQWPELVEVRAASQSTWAEHLQEGQRT</sequence>
<accession>A0A7J5Z1X7</accession>
<evidence type="ECO:0000256" key="4">
    <source>
        <dbReference type="ARBA" id="ARBA00022729"/>
    </source>
</evidence>
<name>A0A7J5Z1X7_DISMA</name>
<evidence type="ECO:0000256" key="7">
    <source>
        <dbReference type="PROSITE-ProRule" id="PRU01375"/>
    </source>
</evidence>
<keyword evidence="4" id="KW-0732">Signal</keyword>
<protein>
    <recommendedName>
        <fullName evidence="9">ILEI/PANDER domain-containing protein</fullName>
    </recommendedName>
</protein>
<evidence type="ECO:0000256" key="3">
    <source>
        <dbReference type="ARBA" id="ARBA00022525"/>
    </source>
</evidence>
<feature type="non-terminal residue" evidence="10">
    <location>
        <position position="1"/>
    </location>
</feature>
<comment type="similarity">
    <text evidence="2">Belongs to the FAM3 family.</text>
</comment>
<evidence type="ECO:0000256" key="1">
    <source>
        <dbReference type="ARBA" id="ARBA00004613"/>
    </source>
</evidence>
<feature type="domain" description="ILEI/PANDER" evidence="9">
    <location>
        <begin position="75"/>
        <end position="145"/>
    </location>
</feature>
<dbReference type="EMBL" id="JAAKFY010000007">
    <property type="protein sequence ID" value="KAF3855463.1"/>
    <property type="molecule type" value="Genomic_DNA"/>
</dbReference>
<evidence type="ECO:0000256" key="8">
    <source>
        <dbReference type="SAM" id="MobiDB-lite"/>
    </source>
</evidence>
<evidence type="ECO:0000256" key="5">
    <source>
        <dbReference type="ARBA" id="ARBA00022734"/>
    </source>
</evidence>
<comment type="subcellular location">
    <subcellularLocation>
        <location evidence="1">Secreted</location>
    </subcellularLocation>
</comment>
<dbReference type="PANTHER" id="PTHR14592">
    <property type="entry name" value="UNCHARACTERIZED FAM3"/>
    <property type="match status" value="1"/>
</dbReference>
<dbReference type="GO" id="GO:0005576">
    <property type="term" value="C:extracellular region"/>
    <property type="evidence" value="ECO:0007669"/>
    <property type="project" value="UniProtKB-SubCell"/>
</dbReference>
<evidence type="ECO:0000256" key="2">
    <source>
        <dbReference type="ARBA" id="ARBA00010905"/>
    </source>
</evidence>
<dbReference type="InterPro" id="IPR039477">
    <property type="entry name" value="ILEI/PANDER_dom"/>
</dbReference>
<evidence type="ECO:0000313" key="10">
    <source>
        <dbReference type="EMBL" id="KAF3855463.1"/>
    </source>
</evidence>
<keyword evidence="6" id="KW-1015">Disulfide bond</keyword>
<dbReference type="Pfam" id="PF15711">
    <property type="entry name" value="ILEI"/>
    <property type="match status" value="1"/>
</dbReference>
<comment type="caution">
    <text evidence="10">The sequence shown here is derived from an EMBL/GenBank/DDBJ whole genome shotgun (WGS) entry which is preliminary data.</text>
</comment>
<dbReference type="OrthoDB" id="440755at2759"/>
<reference evidence="10 11" key="1">
    <citation type="submission" date="2020-03" db="EMBL/GenBank/DDBJ databases">
        <title>Dissostichus mawsoni Genome sequencing and assembly.</title>
        <authorList>
            <person name="Park H."/>
        </authorList>
    </citation>
    <scope>NUCLEOTIDE SEQUENCE [LARGE SCALE GENOMIC DNA]</scope>
    <source>
        <strain evidence="10">DM0001</strain>
        <tissue evidence="10">Muscle</tissue>
    </source>
</reference>
<dbReference type="InterPro" id="IPR039220">
    <property type="entry name" value="FAM3"/>
</dbReference>
<dbReference type="AlphaFoldDB" id="A0A7J5Z1X7"/>
<keyword evidence="3" id="KW-0964">Secreted</keyword>
<feature type="region of interest" description="Disordered" evidence="8">
    <location>
        <begin position="25"/>
        <end position="70"/>
    </location>
</feature>
<evidence type="ECO:0000313" key="11">
    <source>
        <dbReference type="Proteomes" id="UP000518266"/>
    </source>
</evidence>
<gene>
    <name evidence="10" type="ORF">F7725_023518</name>
</gene>
<evidence type="ECO:0000256" key="6">
    <source>
        <dbReference type="ARBA" id="ARBA00023157"/>
    </source>
</evidence>
<dbReference type="Proteomes" id="UP000518266">
    <property type="component" value="Unassembled WGS sequence"/>
</dbReference>
<organism evidence="10 11">
    <name type="scientific">Dissostichus mawsoni</name>
    <name type="common">Antarctic cod</name>
    <dbReference type="NCBI Taxonomy" id="36200"/>
    <lineage>
        <taxon>Eukaryota</taxon>
        <taxon>Metazoa</taxon>
        <taxon>Chordata</taxon>
        <taxon>Craniata</taxon>
        <taxon>Vertebrata</taxon>
        <taxon>Euteleostomi</taxon>
        <taxon>Actinopterygii</taxon>
        <taxon>Neopterygii</taxon>
        <taxon>Teleostei</taxon>
        <taxon>Neoteleostei</taxon>
        <taxon>Acanthomorphata</taxon>
        <taxon>Eupercaria</taxon>
        <taxon>Perciformes</taxon>
        <taxon>Notothenioidei</taxon>
        <taxon>Nototheniidae</taxon>
        <taxon>Dissostichus</taxon>
    </lineage>
</organism>
<dbReference type="GO" id="GO:0030246">
    <property type="term" value="F:carbohydrate binding"/>
    <property type="evidence" value="ECO:0007669"/>
    <property type="project" value="UniProtKB-UniRule"/>
</dbReference>
<proteinExistence type="inferred from homology"/>
<keyword evidence="11" id="KW-1185">Reference proteome</keyword>
<keyword evidence="5 7" id="KW-0430">Lectin</keyword>